<proteinExistence type="predicted"/>
<accession>A0A5J4TSD0</accession>
<dbReference type="AlphaFoldDB" id="A0A5J4TSD0"/>
<reference evidence="1 2" key="1">
    <citation type="submission" date="2019-03" db="EMBL/GenBank/DDBJ databases">
        <title>Single cell metagenomics reveals metabolic interactions within the superorganism composed of flagellate Streblomastix strix and complex community of Bacteroidetes bacteria on its surface.</title>
        <authorList>
            <person name="Treitli S.C."/>
            <person name="Kolisko M."/>
            <person name="Husnik F."/>
            <person name="Keeling P."/>
            <person name="Hampl V."/>
        </authorList>
    </citation>
    <scope>NUCLEOTIDE SEQUENCE [LARGE SCALE GENOMIC DNA]</scope>
    <source>
        <strain evidence="1">ST1C</strain>
    </source>
</reference>
<evidence type="ECO:0000313" key="2">
    <source>
        <dbReference type="Proteomes" id="UP000324800"/>
    </source>
</evidence>
<comment type="caution">
    <text evidence="1">The sequence shown here is derived from an EMBL/GenBank/DDBJ whole genome shotgun (WGS) entry which is preliminary data.</text>
</comment>
<protein>
    <submittedName>
        <fullName evidence="1">Uncharacterized protein</fullName>
    </submittedName>
</protein>
<sequence length="16" mass="1595">IDGSTDVTSAIDGVMN</sequence>
<gene>
    <name evidence="1" type="ORF">EZS28_043315</name>
</gene>
<name>A0A5J4TSD0_9EUKA</name>
<dbReference type="Proteomes" id="UP000324800">
    <property type="component" value="Unassembled WGS sequence"/>
</dbReference>
<organism evidence="1 2">
    <name type="scientific">Streblomastix strix</name>
    <dbReference type="NCBI Taxonomy" id="222440"/>
    <lineage>
        <taxon>Eukaryota</taxon>
        <taxon>Metamonada</taxon>
        <taxon>Preaxostyla</taxon>
        <taxon>Oxymonadida</taxon>
        <taxon>Streblomastigidae</taxon>
        <taxon>Streblomastix</taxon>
    </lineage>
</organism>
<dbReference type="EMBL" id="SNRW01025940">
    <property type="protein sequence ID" value="KAA6361158.1"/>
    <property type="molecule type" value="Genomic_DNA"/>
</dbReference>
<feature type="non-terminal residue" evidence="1">
    <location>
        <position position="1"/>
    </location>
</feature>
<evidence type="ECO:0000313" key="1">
    <source>
        <dbReference type="EMBL" id="KAA6361158.1"/>
    </source>
</evidence>